<dbReference type="PROSITE" id="PS50110">
    <property type="entry name" value="RESPONSE_REGULATORY"/>
    <property type="match status" value="1"/>
</dbReference>
<dbReference type="Pfam" id="PF00512">
    <property type="entry name" value="HisKA"/>
    <property type="match status" value="1"/>
</dbReference>
<evidence type="ECO:0000256" key="5">
    <source>
        <dbReference type="ARBA" id="ARBA00023163"/>
    </source>
</evidence>
<dbReference type="SUPFAM" id="SSF52172">
    <property type="entry name" value="CheY-like"/>
    <property type="match status" value="1"/>
</dbReference>
<dbReference type="SMART" id="SM00388">
    <property type="entry name" value="HisKA"/>
    <property type="match status" value="1"/>
</dbReference>
<name>A0ABW3K8H9_9BACT</name>
<dbReference type="SMART" id="SM00342">
    <property type="entry name" value="HTH_ARAC"/>
    <property type="match status" value="1"/>
</dbReference>
<sequence length="1371" mass="155864">MMARMLVRYIILFVITGMYIPLAAQPVYLHKHFGMHDGLSNDEVTSIVQDKQDFIWIGTRGGLNRYDGHEFVSYQKEEGGLSSSAIETLFVDSHGKLWIGTHNGVDCFDPVTESFSHFILKDSNATNAGENRIVQLFEDSKGIIWAGDYSRGLYRKTSDSTFENHVSQLAIRKVIEDDKGLFWIAAEYKGLVLYNPVSQTSTTILDVSTGVTTIEKSIAKDKIYLGTWREGLFEVDISEGYFKSPKIAQHKLNTSIHSTKLNDIYTLRAMPQDELWMGTWDGGLRIWNGEKDIARFARNINRQGLSNNIVLCIFKDRSGLIWVGTDGGGVNIFKANTSGFQNIGADPYAARSLSNEKVDAIAMDTQGNVMVGTRGEGLNIIRGSNVEALNRPGFLDAYYNGKNNIAALLYDGFGNWWIGDLDFGLYRLRCDKDLKNCRYESLRPGEGQHHIGGIKITALAEDAQHRVWVGTQRNGISCISLNANGDIESIHHDNLDIYGEQGQRITTIVASTQSERLWIGTYNGLLNYTTDAIYGRYHQKTKPLLENEIIRTVYEDAKGNVWAGTYNGLWQIRTNASGVKEQKKWTVKDGLSSNYIQGITGVHQDRHLWISTSNGLNMLDLESGTVKVYTEYDGMIGDSFLLNSVFNDKQGHLYFGSTNGLTWFNMDSLRSDRNTIPPRFTGLILNDDINVRVGHEYFGNVILPESMEYTSQIVLDHHVKKFTLTFSAPDFFSPNRAQYSYQLKGYDDRWIEHTSHTASFTNLDAGTYIFRLRVNSNSDQETSAIQEIKITILPPPWATWWAYTGYILFSVLVAVCLFRLINAQTNLRNKLRMEQVLREKESELNQLKLRFFTNISHELRTPLTLIAAPLEEMLLSQTLPEAYREKARLMKRNVKSLLRLSDQLITFRKVETQNMDLLLAPVDVVAFCREIYSLFKLSSGDDKYIFEFYSDREQCIAYIDQEKLEMILLNLISNAVKFSPKGGVISIRVSVQDEYIILLVEDHGIGMSQENVSRIFERFYQLGDSRTNTGVGIGLALVESLVNLHHGQIRVESKKGSGSKFFVSLPLGRWFEKLDYAHMREGEQATLRSDYWKEQIHDLFMEQQASRQSMLESTTQILIVDDNKEMADYLGVLFAGNYRCKIAYNGEDALQVLNNEIIELVILDVMMPGISGVELCQKIKSNRTTSHVPVIMLSAKTAVEDQLSGLHTGADDYIEKPFNPDLLKARVRTRLEKVKELKEYYQREFLLQPKEQVVANDDEKFILDLKSIVEKYIADTDKIKLAVQEEMAMSKATLYRKLKSITDYSLSEFIKVIRIKKAAQLLTSSQLSISEIAYDVGFNDLKYFRVCFESVYHTTPSEYRKANKANTNITV</sequence>
<dbReference type="InterPro" id="IPR005467">
    <property type="entry name" value="His_kinase_dom"/>
</dbReference>
<dbReference type="EC" id="2.7.13.3" evidence="2"/>
<dbReference type="Pfam" id="PF00072">
    <property type="entry name" value="Response_reg"/>
    <property type="match status" value="1"/>
</dbReference>
<dbReference type="Pfam" id="PF07494">
    <property type="entry name" value="Reg_prop"/>
    <property type="match status" value="4"/>
</dbReference>
<comment type="catalytic activity">
    <reaction evidence="1">
        <text>ATP + protein L-histidine = ADP + protein N-phospho-L-histidine.</text>
        <dbReference type="EC" id="2.7.13.3"/>
    </reaction>
</comment>
<feature type="domain" description="Histidine kinase" evidence="8">
    <location>
        <begin position="854"/>
        <end position="1069"/>
    </location>
</feature>
<proteinExistence type="predicted"/>
<dbReference type="SUPFAM" id="SSF46689">
    <property type="entry name" value="Homeodomain-like"/>
    <property type="match status" value="1"/>
</dbReference>
<evidence type="ECO:0000313" key="10">
    <source>
        <dbReference type="EMBL" id="MFD1001638.1"/>
    </source>
</evidence>
<dbReference type="Pfam" id="PF02518">
    <property type="entry name" value="HATPase_c"/>
    <property type="match status" value="1"/>
</dbReference>
<comment type="caution">
    <text evidence="10">The sequence shown here is derived from an EMBL/GenBank/DDBJ whole genome shotgun (WGS) entry which is preliminary data.</text>
</comment>
<accession>A0ABW3K8H9</accession>
<dbReference type="Gene3D" id="3.30.565.10">
    <property type="entry name" value="Histidine kinase-like ATPase, C-terminal domain"/>
    <property type="match status" value="1"/>
</dbReference>
<dbReference type="CDD" id="cd17574">
    <property type="entry name" value="REC_OmpR"/>
    <property type="match status" value="1"/>
</dbReference>
<dbReference type="Gene3D" id="2.60.40.10">
    <property type="entry name" value="Immunoglobulins"/>
    <property type="match status" value="1"/>
</dbReference>
<dbReference type="PRINTS" id="PR00344">
    <property type="entry name" value="BCTRLSENSOR"/>
</dbReference>
<dbReference type="InterPro" id="IPR003594">
    <property type="entry name" value="HATPase_dom"/>
</dbReference>
<keyword evidence="11" id="KW-1185">Reference proteome</keyword>
<keyword evidence="5" id="KW-0804">Transcription</keyword>
<dbReference type="RefSeq" id="WP_377581735.1">
    <property type="nucleotide sequence ID" value="NZ_JBHTKA010000007.1"/>
</dbReference>
<dbReference type="PANTHER" id="PTHR43547:SF2">
    <property type="entry name" value="HYBRID SIGNAL TRANSDUCTION HISTIDINE KINASE C"/>
    <property type="match status" value="1"/>
</dbReference>
<dbReference type="InterPro" id="IPR036097">
    <property type="entry name" value="HisK_dim/P_sf"/>
</dbReference>
<dbReference type="InterPro" id="IPR018060">
    <property type="entry name" value="HTH_AraC"/>
</dbReference>
<evidence type="ECO:0000256" key="3">
    <source>
        <dbReference type="ARBA" id="ARBA00022553"/>
    </source>
</evidence>
<dbReference type="Pfam" id="PF07495">
    <property type="entry name" value="Y_Y_Y"/>
    <property type="match status" value="1"/>
</dbReference>
<dbReference type="SUPFAM" id="SSF50998">
    <property type="entry name" value="Quinoprotein alcohol dehydrogenase-like"/>
    <property type="match status" value="1"/>
</dbReference>
<keyword evidence="4" id="KW-0805">Transcription regulation</keyword>
<gene>
    <name evidence="10" type="ORF">ACFQ21_20070</name>
</gene>
<evidence type="ECO:0000259" key="7">
    <source>
        <dbReference type="PROSITE" id="PS01124"/>
    </source>
</evidence>
<dbReference type="InterPro" id="IPR011047">
    <property type="entry name" value="Quinoprotein_ADH-like_sf"/>
</dbReference>
<dbReference type="InterPro" id="IPR011110">
    <property type="entry name" value="Reg_prop"/>
</dbReference>
<reference evidence="11" key="1">
    <citation type="journal article" date="2019" name="Int. J. Syst. Evol. Microbiol.">
        <title>The Global Catalogue of Microorganisms (GCM) 10K type strain sequencing project: providing services to taxonomists for standard genome sequencing and annotation.</title>
        <authorList>
            <consortium name="The Broad Institute Genomics Platform"/>
            <consortium name="The Broad Institute Genome Sequencing Center for Infectious Disease"/>
            <person name="Wu L."/>
            <person name="Ma J."/>
        </authorList>
    </citation>
    <scope>NUCLEOTIDE SEQUENCE [LARGE SCALE GENOMIC DNA]</scope>
    <source>
        <strain evidence="11">CCUG 58938</strain>
    </source>
</reference>
<dbReference type="InterPro" id="IPR003661">
    <property type="entry name" value="HisK_dim/P_dom"/>
</dbReference>
<dbReference type="PANTHER" id="PTHR43547">
    <property type="entry name" value="TWO-COMPONENT HISTIDINE KINASE"/>
    <property type="match status" value="1"/>
</dbReference>
<protein>
    <recommendedName>
        <fullName evidence="2">histidine kinase</fullName>
        <ecNumber evidence="2">2.7.13.3</ecNumber>
    </recommendedName>
</protein>
<evidence type="ECO:0000256" key="4">
    <source>
        <dbReference type="ARBA" id="ARBA00023015"/>
    </source>
</evidence>
<feature type="domain" description="Response regulatory" evidence="9">
    <location>
        <begin position="1116"/>
        <end position="1231"/>
    </location>
</feature>
<dbReference type="PROSITE" id="PS01124">
    <property type="entry name" value="HTH_ARAC_FAMILY_2"/>
    <property type="match status" value="1"/>
</dbReference>
<evidence type="ECO:0000313" key="11">
    <source>
        <dbReference type="Proteomes" id="UP001597112"/>
    </source>
</evidence>
<organism evidence="10 11">
    <name type="scientific">Ohtaekwangia kribbensis</name>
    <dbReference type="NCBI Taxonomy" id="688913"/>
    <lineage>
        <taxon>Bacteria</taxon>
        <taxon>Pseudomonadati</taxon>
        <taxon>Bacteroidota</taxon>
        <taxon>Cytophagia</taxon>
        <taxon>Cytophagales</taxon>
        <taxon>Fulvivirgaceae</taxon>
        <taxon>Ohtaekwangia</taxon>
    </lineage>
</organism>
<dbReference type="InterPro" id="IPR011006">
    <property type="entry name" value="CheY-like_superfamily"/>
</dbReference>
<dbReference type="InterPro" id="IPR001789">
    <property type="entry name" value="Sig_transdc_resp-reg_receiver"/>
</dbReference>
<feature type="domain" description="HTH araC/xylS-type" evidence="7">
    <location>
        <begin position="1263"/>
        <end position="1362"/>
    </location>
</feature>
<dbReference type="PROSITE" id="PS50109">
    <property type="entry name" value="HIS_KIN"/>
    <property type="match status" value="1"/>
</dbReference>
<dbReference type="SUPFAM" id="SSF63829">
    <property type="entry name" value="Calcium-dependent phosphotriesterase"/>
    <property type="match status" value="2"/>
</dbReference>
<evidence type="ECO:0000256" key="1">
    <source>
        <dbReference type="ARBA" id="ARBA00000085"/>
    </source>
</evidence>
<dbReference type="Gene3D" id="1.10.287.130">
    <property type="match status" value="1"/>
</dbReference>
<dbReference type="InterPro" id="IPR036890">
    <property type="entry name" value="HATPase_C_sf"/>
</dbReference>
<dbReference type="InterPro" id="IPR009057">
    <property type="entry name" value="Homeodomain-like_sf"/>
</dbReference>
<dbReference type="InterPro" id="IPR011123">
    <property type="entry name" value="Y_Y_Y"/>
</dbReference>
<evidence type="ECO:0000259" key="8">
    <source>
        <dbReference type="PROSITE" id="PS50109"/>
    </source>
</evidence>
<evidence type="ECO:0000259" key="9">
    <source>
        <dbReference type="PROSITE" id="PS50110"/>
    </source>
</evidence>
<dbReference type="Gene3D" id="2.130.10.10">
    <property type="entry name" value="YVTN repeat-like/Quinoprotein amine dehydrogenase"/>
    <property type="match status" value="3"/>
</dbReference>
<dbReference type="CDD" id="cd00082">
    <property type="entry name" value="HisKA"/>
    <property type="match status" value="1"/>
</dbReference>
<dbReference type="Proteomes" id="UP001597112">
    <property type="component" value="Unassembled WGS sequence"/>
</dbReference>
<dbReference type="InterPro" id="IPR015943">
    <property type="entry name" value="WD40/YVTN_repeat-like_dom_sf"/>
</dbReference>
<dbReference type="CDD" id="cd00075">
    <property type="entry name" value="HATPase"/>
    <property type="match status" value="1"/>
</dbReference>
<dbReference type="SUPFAM" id="SSF55874">
    <property type="entry name" value="ATPase domain of HSP90 chaperone/DNA topoisomerase II/histidine kinase"/>
    <property type="match status" value="1"/>
</dbReference>
<dbReference type="SMART" id="SM00387">
    <property type="entry name" value="HATPase_c"/>
    <property type="match status" value="1"/>
</dbReference>
<dbReference type="Pfam" id="PF12833">
    <property type="entry name" value="HTH_18"/>
    <property type="match status" value="1"/>
</dbReference>
<dbReference type="Gene3D" id="3.40.50.2300">
    <property type="match status" value="1"/>
</dbReference>
<evidence type="ECO:0000256" key="2">
    <source>
        <dbReference type="ARBA" id="ARBA00012438"/>
    </source>
</evidence>
<dbReference type="EMBL" id="JBHTKA010000007">
    <property type="protein sequence ID" value="MFD1001638.1"/>
    <property type="molecule type" value="Genomic_DNA"/>
</dbReference>
<dbReference type="SUPFAM" id="SSF47384">
    <property type="entry name" value="Homodimeric domain of signal transducing histidine kinase"/>
    <property type="match status" value="1"/>
</dbReference>
<feature type="modified residue" description="4-aspartylphosphate" evidence="6">
    <location>
        <position position="1164"/>
    </location>
</feature>
<dbReference type="InterPro" id="IPR004358">
    <property type="entry name" value="Sig_transdc_His_kin-like_C"/>
</dbReference>
<dbReference type="SMART" id="SM00448">
    <property type="entry name" value="REC"/>
    <property type="match status" value="1"/>
</dbReference>
<dbReference type="InterPro" id="IPR013783">
    <property type="entry name" value="Ig-like_fold"/>
</dbReference>
<evidence type="ECO:0000256" key="6">
    <source>
        <dbReference type="PROSITE-ProRule" id="PRU00169"/>
    </source>
</evidence>
<keyword evidence="3 6" id="KW-0597">Phosphoprotein</keyword>
<dbReference type="Gene3D" id="1.10.10.60">
    <property type="entry name" value="Homeodomain-like"/>
    <property type="match status" value="1"/>
</dbReference>